<evidence type="ECO:0000313" key="3">
    <source>
        <dbReference type="Proteomes" id="UP001209570"/>
    </source>
</evidence>
<evidence type="ECO:0000313" key="2">
    <source>
        <dbReference type="EMBL" id="KAJ0388958.1"/>
    </source>
</evidence>
<dbReference type="InterPro" id="IPR001466">
    <property type="entry name" value="Beta-lactam-related"/>
</dbReference>
<dbReference type="Pfam" id="PF00144">
    <property type="entry name" value="Beta-lactamase"/>
    <property type="match status" value="1"/>
</dbReference>
<dbReference type="PANTHER" id="PTHR46825">
    <property type="entry name" value="D-ALANYL-D-ALANINE-CARBOXYPEPTIDASE/ENDOPEPTIDASE AMPH"/>
    <property type="match status" value="1"/>
</dbReference>
<comment type="caution">
    <text evidence="2">The sequence shown here is derived from an EMBL/GenBank/DDBJ whole genome shotgun (WGS) entry which is preliminary data.</text>
</comment>
<dbReference type="InterPro" id="IPR050491">
    <property type="entry name" value="AmpC-like"/>
</dbReference>
<dbReference type="InterPro" id="IPR012338">
    <property type="entry name" value="Beta-lactam/transpept-like"/>
</dbReference>
<dbReference type="Gene3D" id="3.40.710.10">
    <property type="entry name" value="DD-peptidase/beta-lactamase superfamily"/>
    <property type="match status" value="1"/>
</dbReference>
<dbReference type="AlphaFoldDB" id="A0AAD5LQ09"/>
<dbReference type="EMBL" id="JAKCXM010005517">
    <property type="protein sequence ID" value="KAJ0388958.1"/>
    <property type="molecule type" value="Genomic_DNA"/>
</dbReference>
<accession>A0AAD5LQ09</accession>
<name>A0AAD5LQ09_PYTIN</name>
<feature type="domain" description="Beta-lactamase-related" evidence="1">
    <location>
        <begin position="1"/>
        <end position="94"/>
    </location>
</feature>
<evidence type="ECO:0000259" key="1">
    <source>
        <dbReference type="Pfam" id="PF00144"/>
    </source>
</evidence>
<reference evidence="2" key="1">
    <citation type="submission" date="2021-12" db="EMBL/GenBank/DDBJ databases">
        <title>Prjna785345.</title>
        <authorList>
            <person name="Rujirawat T."/>
            <person name="Krajaejun T."/>
        </authorList>
    </citation>
    <scope>NUCLEOTIDE SEQUENCE</scope>
    <source>
        <strain evidence="2">Pi057C3</strain>
    </source>
</reference>
<organism evidence="2 3">
    <name type="scientific">Pythium insidiosum</name>
    <name type="common">Pythiosis disease agent</name>
    <dbReference type="NCBI Taxonomy" id="114742"/>
    <lineage>
        <taxon>Eukaryota</taxon>
        <taxon>Sar</taxon>
        <taxon>Stramenopiles</taxon>
        <taxon>Oomycota</taxon>
        <taxon>Peronosporomycetes</taxon>
        <taxon>Pythiales</taxon>
        <taxon>Pythiaceae</taxon>
        <taxon>Pythium</taxon>
    </lineage>
</organism>
<proteinExistence type="predicted"/>
<sequence length="111" mass="12438">MTFVQLMYMGSGIADSEFCNTPNAQWCHYTANDLAYFKGSIGKHVGAFINDPLVFKPGTNYSYANANYYLLSYMVEKISGQSFGSYLKQNIFDKIAAVGRQEGQALGDWYL</sequence>
<dbReference type="SUPFAM" id="SSF56601">
    <property type="entry name" value="beta-lactamase/transpeptidase-like"/>
    <property type="match status" value="1"/>
</dbReference>
<dbReference type="Proteomes" id="UP001209570">
    <property type="component" value="Unassembled WGS sequence"/>
</dbReference>
<protein>
    <recommendedName>
        <fullName evidence="1">Beta-lactamase-related domain-containing protein</fullName>
    </recommendedName>
</protein>
<gene>
    <name evidence="2" type="ORF">P43SY_011742</name>
</gene>
<dbReference type="PANTHER" id="PTHR46825:SF9">
    <property type="entry name" value="BETA-LACTAMASE-RELATED DOMAIN-CONTAINING PROTEIN"/>
    <property type="match status" value="1"/>
</dbReference>
<keyword evidence="3" id="KW-1185">Reference proteome</keyword>